<comment type="caution">
    <text evidence="1">The sequence shown here is derived from an EMBL/GenBank/DDBJ whole genome shotgun (WGS) entry which is preliminary data.</text>
</comment>
<gene>
    <name evidence="1" type="ORF">M501DRAFT_1054835</name>
</gene>
<dbReference type="Proteomes" id="UP000799429">
    <property type="component" value="Unassembled WGS sequence"/>
</dbReference>
<dbReference type="EMBL" id="MU006090">
    <property type="protein sequence ID" value="KAF2842102.1"/>
    <property type="molecule type" value="Genomic_DNA"/>
</dbReference>
<proteinExistence type="predicted"/>
<name>A0A9P4SGJ3_9PEZI</name>
<keyword evidence="2" id="KW-1185">Reference proteome</keyword>
<protein>
    <submittedName>
        <fullName evidence="1">Uncharacterized protein</fullName>
    </submittedName>
</protein>
<dbReference type="AlphaFoldDB" id="A0A9P4SGJ3"/>
<accession>A0A9P4SGJ3</accession>
<evidence type="ECO:0000313" key="2">
    <source>
        <dbReference type="Proteomes" id="UP000799429"/>
    </source>
</evidence>
<organism evidence="1 2">
    <name type="scientific">Patellaria atrata CBS 101060</name>
    <dbReference type="NCBI Taxonomy" id="1346257"/>
    <lineage>
        <taxon>Eukaryota</taxon>
        <taxon>Fungi</taxon>
        <taxon>Dikarya</taxon>
        <taxon>Ascomycota</taxon>
        <taxon>Pezizomycotina</taxon>
        <taxon>Dothideomycetes</taxon>
        <taxon>Dothideomycetes incertae sedis</taxon>
        <taxon>Patellariales</taxon>
        <taxon>Patellariaceae</taxon>
        <taxon>Patellaria</taxon>
    </lineage>
</organism>
<evidence type="ECO:0000313" key="1">
    <source>
        <dbReference type="EMBL" id="KAF2842102.1"/>
    </source>
</evidence>
<dbReference type="OrthoDB" id="425534at2759"/>
<sequence>MAAVQAGISPNPVPVAHVEDRLALHPDDTPWNQITPSRTIVYHDCFDGLKCPRLLLPLDWSHGEPNGPEIAVAVIRRPAKVDVTDSRYGGAVIVNPSGPAASGVHTLLQIGDRFQNIVEADTDPKFDLHATTSDDHYFDTISFDPREVNHTLPQLDCFSNTFSRLVWSLGADAEGFISNFNPAFDIKWSRYLSRSATYMKCIKAYGNESIAYYIDTRSVIDNIMAIAERHGQWWEAEARKILQEMQRFLPWLECQRIPANTEWRRQNEEVLFWGTSYGTILGSVPAVLLQRLLRRQHGSC</sequence>
<reference evidence="1" key="1">
    <citation type="journal article" date="2020" name="Stud. Mycol.">
        <title>101 Dothideomycetes genomes: a test case for predicting lifestyles and emergence of pathogens.</title>
        <authorList>
            <person name="Haridas S."/>
            <person name="Albert R."/>
            <person name="Binder M."/>
            <person name="Bloem J."/>
            <person name="Labutti K."/>
            <person name="Salamov A."/>
            <person name="Andreopoulos B."/>
            <person name="Baker S."/>
            <person name="Barry K."/>
            <person name="Bills G."/>
            <person name="Bluhm B."/>
            <person name="Cannon C."/>
            <person name="Castanera R."/>
            <person name="Culley D."/>
            <person name="Daum C."/>
            <person name="Ezra D."/>
            <person name="Gonzalez J."/>
            <person name="Henrissat B."/>
            <person name="Kuo A."/>
            <person name="Liang C."/>
            <person name="Lipzen A."/>
            <person name="Lutzoni F."/>
            <person name="Magnuson J."/>
            <person name="Mondo S."/>
            <person name="Nolan M."/>
            <person name="Ohm R."/>
            <person name="Pangilinan J."/>
            <person name="Park H.-J."/>
            <person name="Ramirez L."/>
            <person name="Alfaro M."/>
            <person name="Sun H."/>
            <person name="Tritt A."/>
            <person name="Yoshinaga Y."/>
            <person name="Zwiers L.-H."/>
            <person name="Turgeon B."/>
            <person name="Goodwin S."/>
            <person name="Spatafora J."/>
            <person name="Crous P."/>
            <person name="Grigoriev I."/>
        </authorList>
    </citation>
    <scope>NUCLEOTIDE SEQUENCE</scope>
    <source>
        <strain evidence="1">CBS 101060</strain>
    </source>
</reference>